<accession>A0AA39GR51</accession>
<name>A0AA39GR51_SARSR</name>
<reference evidence="2" key="1">
    <citation type="submission" date="2022-10" db="EMBL/GenBank/DDBJ databases">
        <title>Determination and structural analysis of whole genome sequence of Sarocladium strictum F4-1.</title>
        <authorList>
            <person name="Hu L."/>
            <person name="Jiang Y."/>
        </authorList>
    </citation>
    <scope>NUCLEOTIDE SEQUENCE</scope>
    <source>
        <strain evidence="2">F4-1</strain>
    </source>
</reference>
<evidence type="ECO:0000313" key="2">
    <source>
        <dbReference type="EMBL" id="KAK0392033.1"/>
    </source>
</evidence>
<feature type="compositionally biased region" description="Polar residues" evidence="1">
    <location>
        <begin position="330"/>
        <end position="339"/>
    </location>
</feature>
<evidence type="ECO:0000313" key="3">
    <source>
        <dbReference type="Proteomes" id="UP001175261"/>
    </source>
</evidence>
<feature type="region of interest" description="Disordered" evidence="1">
    <location>
        <begin position="317"/>
        <end position="339"/>
    </location>
</feature>
<sequence>MARPTARDIFPTLQRYKAFWPRRADRLPIGFQHNWYPIIFGWDERKRFVSDQMAALYHDLGVLVFAGCTARQTQRIGNILKVIVARGGLAHMRVLIRKTNSVQGRIPADYDVQLMDRPLNHNPYGVPIEGQITASGIAELGDECSVDSLPVADFVQAEALEMVQNKMKIELTAPLPRRSVLLETATGTRRLPLAYHVSWSSWPGEDQVQSEVWISTRGTEDIVGHVIAIYQTRVRESFTLHNVARLAQQGHIPAAIYQYNTELKMEVQNRSFDPLRSESPFWTAKWILEELCALEKEIWADRYDEAVRNWERGRGEADRLPRQGDVPDWSTDNPSDAWL</sequence>
<organism evidence="2 3">
    <name type="scientific">Sarocladium strictum</name>
    <name type="common">Black bundle disease fungus</name>
    <name type="synonym">Acremonium strictum</name>
    <dbReference type="NCBI Taxonomy" id="5046"/>
    <lineage>
        <taxon>Eukaryota</taxon>
        <taxon>Fungi</taxon>
        <taxon>Dikarya</taxon>
        <taxon>Ascomycota</taxon>
        <taxon>Pezizomycotina</taxon>
        <taxon>Sordariomycetes</taxon>
        <taxon>Hypocreomycetidae</taxon>
        <taxon>Hypocreales</taxon>
        <taxon>Sarocladiaceae</taxon>
        <taxon>Sarocladium</taxon>
    </lineage>
</organism>
<dbReference type="AlphaFoldDB" id="A0AA39GR51"/>
<dbReference type="Proteomes" id="UP001175261">
    <property type="component" value="Unassembled WGS sequence"/>
</dbReference>
<dbReference type="EMBL" id="JAPDFR010000001">
    <property type="protein sequence ID" value="KAK0392033.1"/>
    <property type="molecule type" value="Genomic_DNA"/>
</dbReference>
<gene>
    <name evidence="2" type="ORF">NLU13_1531</name>
</gene>
<proteinExistence type="predicted"/>
<comment type="caution">
    <text evidence="2">The sequence shown here is derived from an EMBL/GenBank/DDBJ whole genome shotgun (WGS) entry which is preliminary data.</text>
</comment>
<evidence type="ECO:0000256" key="1">
    <source>
        <dbReference type="SAM" id="MobiDB-lite"/>
    </source>
</evidence>
<keyword evidence="3" id="KW-1185">Reference proteome</keyword>
<protein>
    <submittedName>
        <fullName evidence="2">Uncharacterized protein</fullName>
    </submittedName>
</protein>